<reference evidence="2 3" key="1">
    <citation type="submission" date="2016-08" db="EMBL/GenBank/DDBJ databases">
        <title>A Parts List for Fungal Cellulosomes Revealed by Comparative Genomics.</title>
        <authorList>
            <consortium name="DOE Joint Genome Institute"/>
            <person name="Haitjema C.H."/>
            <person name="Gilmore S.P."/>
            <person name="Henske J.K."/>
            <person name="Solomon K.V."/>
            <person name="De Groot R."/>
            <person name="Kuo A."/>
            <person name="Mondo S.J."/>
            <person name="Salamov A.A."/>
            <person name="Labutti K."/>
            <person name="Zhao Z."/>
            <person name="Chiniquy J."/>
            <person name="Barry K."/>
            <person name="Brewer H.M."/>
            <person name="Purvine S.O."/>
            <person name="Wright A.T."/>
            <person name="Boxma B."/>
            <person name="Van Alen T."/>
            <person name="Hackstein J.H."/>
            <person name="Baker S.E."/>
            <person name="Grigoriev I.V."/>
            <person name="O'Malley M.A."/>
        </authorList>
    </citation>
    <scope>NUCLEOTIDE SEQUENCE [LARGE SCALE GENOMIC DNA]</scope>
    <source>
        <strain evidence="2 3">G1</strain>
    </source>
</reference>
<name>A0A1Y2DWQ9_9FUNG</name>
<protein>
    <submittedName>
        <fullName evidence="2">Uncharacterized protein</fullName>
    </submittedName>
</protein>
<dbReference type="AlphaFoldDB" id="A0A1Y2DWQ9"/>
<keyword evidence="3" id="KW-1185">Reference proteome</keyword>
<dbReference type="EMBL" id="MCOG01000055">
    <property type="protein sequence ID" value="ORY63718.1"/>
    <property type="molecule type" value="Genomic_DNA"/>
</dbReference>
<evidence type="ECO:0000313" key="3">
    <source>
        <dbReference type="Proteomes" id="UP000193920"/>
    </source>
</evidence>
<sequence>MNIDISELNDLNDNINEDNEKNKNNEENNEIIDINDDRNNDINKKIYSWKTILRDFKEASSGNSQHVKGKNANSGNLLDISAIDLIPCHETIKISKLENLKDNKHNKKIEQPLLPNMSDYFISNTNNPLFFEPHYINENL</sequence>
<evidence type="ECO:0000256" key="1">
    <source>
        <dbReference type="SAM" id="MobiDB-lite"/>
    </source>
</evidence>
<evidence type="ECO:0000313" key="2">
    <source>
        <dbReference type="EMBL" id="ORY63718.1"/>
    </source>
</evidence>
<gene>
    <name evidence="2" type="ORF">LY90DRAFT_700887</name>
</gene>
<accession>A0A1Y2DWQ9</accession>
<feature type="compositionally biased region" description="Low complexity" evidence="1">
    <location>
        <begin position="1"/>
        <end position="14"/>
    </location>
</feature>
<comment type="caution">
    <text evidence="2">The sequence shown here is derived from an EMBL/GenBank/DDBJ whole genome shotgun (WGS) entry which is preliminary data.</text>
</comment>
<proteinExistence type="predicted"/>
<feature type="region of interest" description="Disordered" evidence="1">
    <location>
        <begin position="1"/>
        <end position="27"/>
    </location>
</feature>
<organism evidence="2 3">
    <name type="scientific">Neocallimastix californiae</name>
    <dbReference type="NCBI Taxonomy" id="1754190"/>
    <lineage>
        <taxon>Eukaryota</taxon>
        <taxon>Fungi</taxon>
        <taxon>Fungi incertae sedis</taxon>
        <taxon>Chytridiomycota</taxon>
        <taxon>Chytridiomycota incertae sedis</taxon>
        <taxon>Neocallimastigomycetes</taxon>
        <taxon>Neocallimastigales</taxon>
        <taxon>Neocallimastigaceae</taxon>
        <taxon>Neocallimastix</taxon>
    </lineage>
</organism>
<dbReference type="Proteomes" id="UP000193920">
    <property type="component" value="Unassembled WGS sequence"/>
</dbReference>